<proteinExistence type="predicted"/>
<comment type="caution">
    <text evidence="2">The sequence shown here is derived from an EMBL/GenBank/DDBJ whole genome shotgun (WGS) entry which is preliminary data.</text>
</comment>
<name>A0ABQ9WGJ6_SAGOE</name>
<feature type="compositionally biased region" description="Low complexity" evidence="1">
    <location>
        <begin position="207"/>
        <end position="246"/>
    </location>
</feature>
<evidence type="ECO:0000313" key="3">
    <source>
        <dbReference type="Proteomes" id="UP001266305"/>
    </source>
</evidence>
<feature type="region of interest" description="Disordered" evidence="1">
    <location>
        <begin position="282"/>
        <end position="329"/>
    </location>
</feature>
<organism evidence="2 3">
    <name type="scientific">Saguinus oedipus</name>
    <name type="common">Cotton-top tamarin</name>
    <name type="synonym">Oedipomidas oedipus</name>
    <dbReference type="NCBI Taxonomy" id="9490"/>
    <lineage>
        <taxon>Eukaryota</taxon>
        <taxon>Metazoa</taxon>
        <taxon>Chordata</taxon>
        <taxon>Craniata</taxon>
        <taxon>Vertebrata</taxon>
        <taxon>Euteleostomi</taxon>
        <taxon>Mammalia</taxon>
        <taxon>Eutheria</taxon>
        <taxon>Euarchontoglires</taxon>
        <taxon>Primates</taxon>
        <taxon>Haplorrhini</taxon>
        <taxon>Platyrrhini</taxon>
        <taxon>Cebidae</taxon>
        <taxon>Callitrichinae</taxon>
        <taxon>Saguinus</taxon>
    </lineage>
</organism>
<feature type="compositionally biased region" description="Low complexity" evidence="1">
    <location>
        <begin position="282"/>
        <end position="292"/>
    </location>
</feature>
<feature type="compositionally biased region" description="Basic and acidic residues" evidence="1">
    <location>
        <begin position="158"/>
        <end position="169"/>
    </location>
</feature>
<feature type="region of interest" description="Disordered" evidence="1">
    <location>
        <begin position="95"/>
        <end position="248"/>
    </location>
</feature>
<dbReference type="Proteomes" id="UP001266305">
    <property type="component" value="Unassembled WGS sequence"/>
</dbReference>
<protein>
    <submittedName>
        <fullName evidence="2">Uncharacterized protein</fullName>
    </submittedName>
</protein>
<sequence length="329" mass="34472">MNTLDSSQLQSSVAPGHSCPLVASLSAAAGAPAKAAVGAGAVLRSRIRFSQRVGVPLPLWAHLCLPARLLSSCAPVCVRPALPCPCVLPRLGPGRSFAPSRGRVRGRESYSKAAGRERLPGSPPAAQTQPDFCERHRQRSPQVPRHPGAGRGPGRPAEGTRTEWGRGRSPEPPARPRRWSAQAQSLRAPHRRLHPGSALQRQRRRPFLSSSSSSFSASASASASSSSSVLRPPSPLLPTRSPRRAPGLAVPCCPGGGAEGWRRRCLRPPRGTCGCCGCCSPASSSARSCAGPLPATRVSERAGRRPRGGPGPGSPGGERAARRRRPRPA</sequence>
<feature type="compositionally biased region" description="Basic and acidic residues" evidence="1">
    <location>
        <begin position="105"/>
        <end position="119"/>
    </location>
</feature>
<keyword evidence="3" id="KW-1185">Reference proteome</keyword>
<evidence type="ECO:0000313" key="2">
    <source>
        <dbReference type="EMBL" id="KAK2120761.1"/>
    </source>
</evidence>
<dbReference type="EMBL" id="JASSZA010000001">
    <property type="protein sequence ID" value="KAK2120761.1"/>
    <property type="molecule type" value="Genomic_DNA"/>
</dbReference>
<reference evidence="2 3" key="1">
    <citation type="submission" date="2023-05" db="EMBL/GenBank/DDBJ databases">
        <title>B98-5 Cell Line De Novo Hybrid Assembly: An Optical Mapping Approach.</title>
        <authorList>
            <person name="Kananen K."/>
            <person name="Auerbach J.A."/>
            <person name="Kautto E."/>
            <person name="Blachly J.S."/>
        </authorList>
    </citation>
    <scope>NUCLEOTIDE SEQUENCE [LARGE SCALE GENOMIC DNA]</scope>
    <source>
        <strain evidence="2">B95-8</strain>
        <tissue evidence="2">Cell line</tissue>
    </source>
</reference>
<evidence type="ECO:0000256" key="1">
    <source>
        <dbReference type="SAM" id="MobiDB-lite"/>
    </source>
</evidence>
<gene>
    <name evidence="2" type="ORF">P7K49_002147</name>
</gene>
<accession>A0ABQ9WGJ6</accession>